<dbReference type="InterPro" id="IPR050703">
    <property type="entry name" value="Flavin_MAO"/>
</dbReference>
<organism evidence="8 9">
    <name type="scientific">Exophiala aquamarina CBS 119918</name>
    <dbReference type="NCBI Taxonomy" id="1182545"/>
    <lineage>
        <taxon>Eukaryota</taxon>
        <taxon>Fungi</taxon>
        <taxon>Dikarya</taxon>
        <taxon>Ascomycota</taxon>
        <taxon>Pezizomycotina</taxon>
        <taxon>Eurotiomycetes</taxon>
        <taxon>Chaetothyriomycetidae</taxon>
        <taxon>Chaetothyriales</taxon>
        <taxon>Herpotrichiellaceae</taxon>
        <taxon>Exophiala</taxon>
    </lineage>
</organism>
<keyword evidence="6" id="KW-0285">Flavoprotein</keyword>
<dbReference type="Gene3D" id="3.90.660.10">
    <property type="match status" value="2"/>
</dbReference>
<feature type="binding site" evidence="5">
    <location>
        <position position="49"/>
    </location>
    <ligand>
        <name>FAD</name>
        <dbReference type="ChEBI" id="CHEBI:57692"/>
    </ligand>
</feature>
<name>A0A072NWD0_9EURO</name>
<evidence type="ECO:0000313" key="9">
    <source>
        <dbReference type="Proteomes" id="UP000027920"/>
    </source>
</evidence>
<dbReference type="VEuPathDB" id="FungiDB:A1O9_12663"/>
<evidence type="ECO:0000256" key="4">
    <source>
        <dbReference type="ARBA" id="ARBA00048448"/>
    </source>
</evidence>
<dbReference type="Pfam" id="PF01593">
    <property type="entry name" value="Amino_oxidase"/>
    <property type="match status" value="1"/>
</dbReference>
<comment type="caution">
    <text evidence="8">The sequence shown here is derived from an EMBL/GenBank/DDBJ whole genome shotgun (WGS) entry which is preliminary data.</text>
</comment>
<evidence type="ECO:0000256" key="5">
    <source>
        <dbReference type="PIRSR" id="PIRSR601613-1"/>
    </source>
</evidence>
<dbReference type="EMBL" id="AMGV01000025">
    <property type="protein sequence ID" value="KEF51313.1"/>
    <property type="molecule type" value="Genomic_DNA"/>
</dbReference>
<comment type="similarity">
    <text evidence="2 6">Belongs to the flavin monoamine oxidase family.</text>
</comment>
<dbReference type="HOGENOM" id="CLU_004498_9_0_1"/>
<dbReference type="EC" id="1.4.3.-" evidence="6"/>
<evidence type="ECO:0000256" key="1">
    <source>
        <dbReference type="ARBA" id="ARBA00001974"/>
    </source>
</evidence>
<protein>
    <recommendedName>
        <fullName evidence="6">Amine oxidase</fullName>
        <ecNumber evidence="6">1.4.3.-</ecNumber>
    </recommendedName>
</protein>
<evidence type="ECO:0000259" key="7">
    <source>
        <dbReference type="Pfam" id="PF01593"/>
    </source>
</evidence>
<dbReference type="GeneID" id="25287557"/>
<dbReference type="GO" id="GO:0097621">
    <property type="term" value="F:monoamine oxidase activity"/>
    <property type="evidence" value="ECO:0007669"/>
    <property type="project" value="UniProtKB-EC"/>
</dbReference>
<proteinExistence type="inferred from homology"/>
<dbReference type="PANTHER" id="PTHR43563:SF1">
    <property type="entry name" value="AMINE OXIDASE [FLAVIN-CONTAINING] B"/>
    <property type="match status" value="1"/>
</dbReference>
<dbReference type="PANTHER" id="PTHR43563">
    <property type="entry name" value="AMINE OXIDASE"/>
    <property type="match status" value="1"/>
</dbReference>
<dbReference type="SUPFAM" id="SSF51905">
    <property type="entry name" value="FAD/NAD(P)-binding domain"/>
    <property type="match status" value="1"/>
</dbReference>
<keyword evidence="9" id="KW-1185">Reference proteome</keyword>
<comment type="cofactor">
    <cofactor evidence="1 6">
        <name>FAD</name>
        <dbReference type="ChEBI" id="CHEBI:57692"/>
    </cofactor>
</comment>
<keyword evidence="6" id="KW-0274">FAD</keyword>
<dbReference type="PRINTS" id="PR00757">
    <property type="entry name" value="AMINEOXDASEF"/>
</dbReference>
<dbReference type="AlphaFoldDB" id="A0A072NWD0"/>
<evidence type="ECO:0000256" key="2">
    <source>
        <dbReference type="ARBA" id="ARBA00005995"/>
    </source>
</evidence>
<dbReference type="InterPro" id="IPR036188">
    <property type="entry name" value="FAD/NAD-bd_sf"/>
</dbReference>
<dbReference type="STRING" id="1182545.A0A072NWD0"/>
<dbReference type="InterPro" id="IPR002937">
    <property type="entry name" value="Amino_oxidase"/>
</dbReference>
<dbReference type="RefSeq" id="XP_013253903.1">
    <property type="nucleotide sequence ID" value="XM_013398449.1"/>
</dbReference>
<accession>A0A072NWD0</accession>
<sequence length="490" mass="54991">MKVSREGWQWTPSSGLKAGLPSIGVIEPTQNFQSVNETFDVVVIGAGYTGLTAARDTSTNGLNTLLLEGRDRIGGRTWSSNIEGYPYEIGGTWVHWFQPHVYRELSRYGLNEELVHSTDFTHKRNFFSFETGTGRREMSHEEEDELFSRAIEKFVNVDGNLGRTVMPFPFNAHWNKDVLQYSNLSVADRIAQISHDLSSDEQHAIEAFVLLCSGGTRENSAFLDFLRWWAAGNYNYKTLLDTIITFKLKCGQSGFAIKFFKEALATGNFSYAFNKTVSRVDFSSGIVQVQTVDGQSFQAKRLICTVPLNVLSKVQFSPALDRAKQEAATLRHVNQCVKIHAEIQDPDMRSWSGVTYPNNGLVIGLADGRTPAGTTHCVFFGCNANLHGDEDITKTLKAVKRFAPMDVERLVFHNWSKDEFAEGAWVWYRPGMETKYLKALRKRQGPVLFANSDWASGGWRSFIDGAIQSGTEAAKLVRDELKSGLRCCRL</sequence>
<dbReference type="InterPro" id="IPR001613">
    <property type="entry name" value="Flavin_amine_oxidase"/>
</dbReference>
<evidence type="ECO:0000256" key="3">
    <source>
        <dbReference type="ARBA" id="ARBA00023002"/>
    </source>
</evidence>
<dbReference type="OrthoDB" id="7777654at2759"/>
<dbReference type="Gene3D" id="3.50.50.60">
    <property type="entry name" value="FAD/NAD(P)-binding domain"/>
    <property type="match status" value="2"/>
</dbReference>
<feature type="domain" description="Amine oxidase" evidence="7">
    <location>
        <begin position="49"/>
        <end position="477"/>
    </location>
</feature>
<comment type="catalytic activity">
    <reaction evidence="4">
        <text>a secondary aliphatic amine + O2 + H2O = a primary amine + an aldehyde + H2O2</text>
        <dbReference type="Rhea" id="RHEA:26414"/>
        <dbReference type="ChEBI" id="CHEBI:15377"/>
        <dbReference type="ChEBI" id="CHEBI:15379"/>
        <dbReference type="ChEBI" id="CHEBI:16240"/>
        <dbReference type="ChEBI" id="CHEBI:17478"/>
        <dbReference type="ChEBI" id="CHEBI:58855"/>
        <dbReference type="ChEBI" id="CHEBI:65296"/>
        <dbReference type="EC" id="1.4.3.4"/>
    </reaction>
</comment>
<gene>
    <name evidence="8" type="ORF">A1O9_12663</name>
</gene>
<reference evidence="8 9" key="1">
    <citation type="submission" date="2013-03" db="EMBL/GenBank/DDBJ databases">
        <title>The Genome Sequence of Exophiala aquamarina CBS 119918.</title>
        <authorList>
            <consortium name="The Broad Institute Genomics Platform"/>
            <person name="Cuomo C."/>
            <person name="de Hoog S."/>
            <person name="Gorbushina A."/>
            <person name="Walker B."/>
            <person name="Young S.K."/>
            <person name="Zeng Q."/>
            <person name="Gargeya S."/>
            <person name="Fitzgerald M."/>
            <person name="Haas B."/>
            <person name="Abouelleil A."/>
            <person name="Allen A.W."/>
            <person name="Alvarado L."/>
            <person name="Arachchi H.M."/>
            <person name="Berlin A.M."/>
            <person name="Chapman S.B."/>
            <person name="Gainer-Dewar J."/>
            <person name="Goldberg J."/>
            <person name="Griggs A."/>
            <person name="Gujja S."/>
            <person name="Hansen M."/>
            <person name="Howarth C."/>
            <person name="Imamovic A."/>
            <person name="Ireland A."/>
            <person name="Larimer J."/>
            <person name="McCowan C."/>
            <person name="Murphy C."/>
            <person name="Pearson M."/>
            <person name="Poon T.W."/>
            <person name="Priest M."/>
            <person name="Roberts A."/>
            <person name="Saif S."/>
            <person name="Shea T."/>
            <person name="Sisk P."/>
            <person name="Sykes S."/>
            <person name="Wortman J."/>
            <person name="Nusbaum C."/>
            <person name="Birren B."/>
        </authorList>
    </citation>
    <scope>NUCLEOTIDE SEQUENCE [LARGE SCALE GENOMIC DNA]</scope>
    <source>
        <strain evidence="8 9">CBS 119918</strain>
    </source>
</reference>
<evidence type="ECO:0000256" key="6">
    <source>
        <dbReference type="RuleBase" id="RU362067"/>
    </source>
</evidence>
<dbReference type="Proteomes" id="UP000027920">
    <property type="component" value="Unassembled WGS sequence"/>
</dbReference>
<feature type="binding site" evidence="5">
    <location>
        <position position="277"/>
    </location>
    <ligand>
        <name>FAD</name>
        <dbReference type="ChEBI" id="CHEBI:57692"/>
    </ligand>
</feature>
<evidence type="ECO:0000313" key="8">
    <source>
        <dbReference type="EMBL" id="KEF51313.1"/>
    </source>
</evidence>
<keyword evidence="3 6" id="KW-0560">Oxidoreductase</keyword>